<proteinExistence type="predicted"/>
<keyword evidence="4 6" id="KW-0472">Membrane</keyword>
<dbReference type="Pfam" id="PF04357">
    <property type="entry name" value="TamB"/>
    <property type="match status" value="1"/>
</dbReference>
<evidence type="ECO:0000256" key="3">
    <source>
        <dbReference type="ARBA" id="ARBA00022989"/>
    </source>
</evidence>
<feature type="coiled-coil region" evidence="5">
    <location>
        <begin position="1770"/>
        <end position="1797"/>
    </location>
</feature>
<evidence type="ECO:0000256" key="6">
    <source>
        <dbReference type="SAM" id="Phobius"/>
    </source>
</evidence>
<dbReference type="PANTHER" id="PTHR34457">
    <property type="entry name" value="EMBRYO DEFECTIVE 2410"/>
    <property type="match status" value="1"/>
</dbReference>
<evidence type="ECO:0000256" key="4">
    <source>
        <dbReference type="ARBA" id="ARBA00023136"/>
    </source>
</evidence>
<reference evidence="8 9" key="1">
    <citation type="submission" date="2017-06" db="EMBL/GenBank/DDBJ databases">
        <title>Genome sequencing of cyanobaciteial culture collection at National Institute for Environmental Studies (NIES).</title>
        <authorList>
            <person name="Hirose Y."/>
            <person name="Shimura Y."/>
            <person name="Fujisawa T."/>
            <person name="Nakamura Y."/>
            <person name="Kawachi M."/>
        </authorList>
    </citation>
    <scope>NUCLEOTIDE SEQUENCE [LARGE SCALE GENOMIC DNA]</scope>
    <source>
        <strain evidence="8 9">NIES-267</strain>
    </source>
</reference>
<comment type="subcellular location">
    <subcellularLocation>
        <location evidence="1">Membrane</location>
        <topology evidence="1">Single-pass membrane protein</topology>
    </subcellularLocation>
</comment>
<keyword evidence="2 6" id="KW-0812">Transmembrane</keyword>
<keyword evidence="3 6" id="KW-1133">Transmembrane helix</keyword>
<dbReference type="Proteomes" id="UP000218418">
    <property type="component" value="Chromosome"/>
</dbReference>
<gene>
    <name evidence="8" type="ORF">NIES267_61930</name>
</gene>
<feature type="transmembrane region" description="Helical" evidence="6">
    <location>
        <begin position="29"/>
        <end position="51"/>
    </location>
</feature>
<evidence type="ECO:0000259" key="7">
    <source>
        <dbReference type="Pfam" id="PF04357"/>
    </source>
</evidence>
<evidence type="ECO:0000256" key="5">
    <source>
        <dbReference type="SAM" id="Coils"/>
    </source>
</evidence>
<protein>
    <recommendedName>
        <fullName evidence="7">Translocation and assembly module TamB C-terminal domain-containing protein</fullName>
    </recommendedName>
</protein>
<evidence type="ECO:0000256" key="2">
    <source>
        <dbReference type="ARBA" id="ARBA00022692"/>
    </source>
</evidence>
<keyword evidence="5" id="KW-0175">Coiled coil</keyword>
<keyword evidence="9" id="KW-1185">Reference proteome</keyword>
<feature type="domain" description="Translocation and assembly module TamB C-terminal" evidence="7">
    <location>
        <begin position="1730"/>
        <end position="2097"/>
    </location>
</feature>
<dbReference type="OrthoDB" id="536281at2"/>
<dbReference type="InterPro" id="IPR053022">
    <property type="entry name" value="Chloroplast_translocon_comp"/>
</dbReference>
<dbReference type="InterPro" id="IPR007452">
    <property type="entry name" value="TamB_C"/>
</dbReference>
<accession>A0A1Z4LZL6</accession>
<dbReference type="PANTHER" id="PTHR34457:SF3">
    <property type="entry name" value="PROTEIN TIC236, CHLOROPLASTIC"/>
    <property type="match status" value="1"/>
</dbReference>
<organism evidence="8 9">
    <name type="scientific">Calothrix parasitica NIES-267</name>
    <dbReference type="NCBI Taxonomy" id="1973488"/>
    <lineage>
        <taxon>Bacteria</taxon>
        <taxon>Bacillati</taxon>
        <taxon>Cyanobacteriota</taxon>
        <taxon>Cyanophyceae</taxon>
        <taxon>Nostocales</taxon>
        <taxon>Calotrichaceae</taxon>
        <taxon>Calothrix</taxon>
    </lineage>
</organism>
<evidence type="ECO:0000256" key="1">
    <source>
        <dbReference type="ARBA" id="ARBA00004167"/>
    </source>
</evidence>
<evidence type="ECO:0000313" key="8">
    <source>
        <dbReference type="EMBL" id="BAY86682.1"/>
    </source>
</evidence>
<name>A0A1Z4LZL6_9CYAN</name>
<sequence>MTSPNNPPPSDSHSSEGQPRRRVWLRNTLKIAGVSLVGLGIAGYFGLDYWIRRKLPPLLDEQLTEYINRPVKVGEVKYWSLSGIRLENSSIPATSNDPNYVKAKAVDIGFNPIPLLFTQTLPLRITLLEPDVYVEEDKQGEWVRLNLDPSDGSELPFDIDAKINLRRAKVAVLPQALKNPFAIQDINGYLNYSQNKSWQLQYGINAPVVKGKVDIDGVTQLTDYKSKINARIDSLSLPDLSNYVKDNLPVTIPSGLLNANLEIDLPGLSKFAETQVDGTANVQRLQVKSPQLKVPVNATANLKFDGQGVSFADTVARYGNLLTTVSGVADLDKGFDLKVNTNSFNIGSLLKTTSLKSPVNVDGNLQAQLLVKGKADNPILLGNVSSQRGIVVDKTRFSNVNTVFGGSLDQFILKEFRATPATGGDIVAKGEVIFPKSLPEVKDFSKSKIALDFDAVIANPGAIVANYGVTDDMVKLGRLLAAGEVKGTLANPQGALSWNLPEAEADIVGRVSGGGKVRLARNLITLNDTSLRTSEARVDINGRVNLATNNWNAAVNANSLALNPFLAKVENVGERIKDSSIFLRRADIKLAGSLNNFNPGSIRGNADLNLNVNRGNVAVNGNLNQGILTANANVGGLGLNKLVPELPLAVTVANTKANISGRLNDLLEFESIERLDKLESFRASVDGNLILPEVKGRGRVDFNGSGNFATNNWNLVANANSLPVSTLLSESQKKQFRLNQLNQPVTLRRGNVRLAGNLDIINNFDLSRVNGNANLNLAVNNGRVLVDGNLNRGILQANVNANSIRANPFLPELPLPVTVANTRVNLSGRVNQLLEFESFELDKLDKLNSFQATANGNLIIPGSRGNINFNANGNLATNNLQAFATANGVSLSQIVPDSPLPVTVRNSRVNVNGKINQLLANNFDNLNADVNANLGVARGTVNAIANFNNGRIVSNINANNVNTPLICRSFDISCPDLTQLSAKLNLAGEVKPLLEGNPILIQANRANVNTGGQQLNANGQIVIVPGDEGISSWNVATDLNVDVNSNLSRLPLKTIALQLDDEIIPKIQGRADFSGRLIGRNLISAPFAPGNLRLTGNLGLRNLALDKIAFQPLLQGPVDVNLGNNIEIDLQGKTDRIAASLQPCTRQNSLEKFEGKNISPSTFRCLSPYLPNFFALKQGVNTQIPVILTGRRQGDVLDIDLQNASLALLNLVPVVEETIGYPVGGKVTGQLDVNLFNLATAGNINVDNPSIGAVKAEQFAADFSYDGEIARVDAATLQIGKTEYALNGGFNLNTGDINGKLVADSARVQDIFAAVNVFNLQDLQGGVDSILSPEYGNADNIPTQSVGKPNAPILEQLRLFATVINRIQQQAALQQEDNTNIQFDITGEYDAEVAVAGKLTNPQVNFQLQGDDWQWRPQEEFVTYNRRQGVVVKENQAIDINQIVARGSYENGIVKLEPTKVNVEGGLIALDGALELNGFKSSGKVKIDNLPVELAERFVDLPIDVGGEFNLEANLGGTAFKPDIPQGAFSLTNGTINQKPLGELAGNFNYLDSIGRLVTTPNSVVKVDATVAYPLQPNRTNTVAVQAKIDNQAFQLLDAFTQNQLQWVEGNGEVAIAINGELDPNADTIRGALNDLVATSAININNAVVKTKQLDSEIKLTASGKANLVKEIIQVEEISGSLAEAPFKIAGNLPIFQPSANNPLRVILGSRIDDSEDIVFEEIEPQKIKLKGLYNGQIASNIEVSRTVFNPVISGNILLQKGKVSIPKLQEEEAENTEELNANLKNAANEIVTQSKQLNQPQQPNNLPINPTFNNFKVTLGRGFRFSRSLPRVNFRMAGDVTVNGGLNNLRGNGQIELRRGSLFLLENSFFITRDKEQLVTFLPNRSLFNPQLDIELQTTVVDAPDFENLRTREESNSEIRDPIAAAANPEQVDVRIALDGEAEDLLASLGNTSSSGNACASYQRNILQSGFGNNVTNSDKKLRAIANCVNANSKVSIQTRDLLDNPAVKLASTPSRSNNEILSLLGNRTFAALQKLEQQLTSGNEAELLESLVLDYIVAPLQTEITQDILYQAQKPVNSLGKSIGLTRLQVFPAFTGLKDINENSSARFIYDYEAGEFRVQYEARF</sequence>
<evidence type="ECO:0000313" key="9">
    <source>
        <dbReference type="Proteomes" id="UP000218418"/>
    </source>
</evidence>
<dbReference type="EMBL" id="AP018227">
    <property type="protein sequence ID" value="BAY86682.1"/>
    <property type="molecule type" value="Genomic_DNA"/>
</dbReference>